<gene>
    <name evidence="2" type="ORF">KL928_003205</name>
</gene>
<sequence>MYSALATEAYDWEECQRAMDSYSFPKPQDSPQKSRRSSNYLSTPQTPTIQESDNESDGRNLWHAAVSPLQPAGSRKKLKYDKYEQPRTVLLASSFSELSLKPHQRHQSLQRPSSVSESSSPASPRQHRRSLSRTGAAIQDDLASVLGRSSSSLRSPLSSVQSSPRAEPVMTDECLCSPLLKEEKSRMESFSFGARPKYVDLPRELIDLDQVEHHSD</sequence>
<dbReference type="GeneID" id="66127256"/>
<feature type="region of interest" description="Disordered" evidence="1">
    <location>
        <begin position="21"/>
        <end position="80"/>
    </location>
</feature>
<dbReference type="Proteomes" id="UP001196530">
    <property type="component" value="Unassembled WGS sequence"/>
</dbReference>
<feature type="compositionally biased region" description="Polar residues" evidence="1">
    <location>
        <begin position="37"/>
        <end position="51"/>
    </location>
</feature>
<feature type="region of interest" description="Disordered" evidence="1">
    <location>
        <begin position="101"/>
        <end position="171"/>
    </location>
</feature>
<name>A0AAN6DE14_PICAN</name>
<dbReference type="EMBL" id="JAHLUX010000006">
    <property type="protein sequence ID" value="KAG7818204.1"/>
    <property type="molecule type" value="Genomic_DNA"/>
</dbReference>
<feature type="compositionally biased region" description="Low complexity" evidence="1">
    <location>
        <begin position="144"/>
        <end position="165"/>
    </location>
</feature>
<accession>A0AAN6DE14</accession>
<evidence type="ECO:0000313" key="3">
    <source>
        <dbReference type="Proteomes" id="UP001196530"/>
    </source>
</evidence>
<protein>
    <submittedName>
        <fullName evidence="2">Uncharacterized protein</fullName>
    </submittedName>
</protein>
<evidence type="ECO:0000256" key="1">
    <source>
        <dbReference type="SAM" id="MobiDB-lite"/>
    </source>
</evidence>
<dbReference type="RefSeq" id="XP_043059458.1">
    <property type="nucleotide sequence ID" value="XM_043203767.1"/>
</dbReference>
<proteinExistence type="predicted"/>
<feature type="compositionally biased region" description="Low complexity" evidence="1">
    <location>
        <begin position="112"/>
        <end position="124"/>
    </location>
</feature>
<evidence type="ECO:0000313" key="2">
    <source>
        <dbReference type="EMBL" id="KAG7818204.1"/>
    </source>
</evidence>
<comment type="caution">
    <text evidence="2">The sequence shown here is derived from an EMBL/GenBank/DDBJ whole genome shotgun (WGS) entry which is preliminary data.</text>
</comment>
<reference evidence="2" key="1">
    <citation type="journal article" date="2021" name="G3 (Bethesda)">
        <title>Genomic diversity, chromosomal rearrangements, and interspecies hybridization in the ogataea polymorpha species complex.</title>
        <authorList>
            <person name="Hanson S.J."/>
            <person name="Cinneide E.O."/>
            <person name="Salzberg L.I."/>
            <person name="Wolfe K.H."/>
            <person name="McGowan J."/>
            <person name="Fitzpatrick D.A."/>
            <person name="Matlin K."/>
        </authorList>
    </citation>
    <scope>NUCLEOTIDE SEQUENCE</scope>
    <source>
        <strain evidence="2">61-244</strain>
    </source>
</reference>
<dbReference type="AlphaFoldDB" id="A0AAN6DE14"/>
<organism evidence="2 3">
    <name type="scientific">Pichia angusta</name>
    <name type="common">Yeast</name>
    <name type="synonym">Hansenula polymorpha</name>
    <dbReference type="NCBI Taxonomy" id="870730"/>
    <lineage>
        <taxon>Eukaryota</taxon>
        <taxon>Fungi</taxon>
        <taxon>Dikarya</taxon>
        <taxon>Ascomycota</taxon>
        <taxon>Saccharomycotina</taxon>
        <taxon>Pichiomycetes</taxon>
        <taxon>Pichiales</taxon>
        <taxon>Pichiaceae</taxon>
        <taxon>Ogataea</taxon>
    </lineage>
</organism>